<evidence type="ECO:0000259" key="1">
    <source>
        <dbReference type="PROSITE" id="PS51819"/>
    </source>
</evidence>
<dbReference type="InterPro" id="IPR037523">
    <property type="entry name" value="VOC_core"/>
</dbReference>
<organism evidence="2 3">
    <name type="scientific">Rugosimonospora africana</name>
    <dbReference type="NCBI Taxonomy" id="556532"/>
    <lineage>
        <taxon>Bacteria</taxon>
        <taxon>Bacillati</taxon>
        <taxon>Actinomycetota</taxon>
        <taxon>Actinomycetes</taxon>
        <taxon>Micromonosporales</taxon>
        <taxon>Micromonosporaceae</taxon>
        <taxon>Rugosimonospora</taxon>
    </lineage>
</organism>
<evidence type="ECO:0000313" key="3">
    <source>
        <dbReference type="Proteomes" id="UP000642748"/>
    </source>
</evidence>
<comment type="caution">
    <text evidence="2">The sequence shown here is derived from an EMBL/GenBank/DDBJ whole genome shotgun (WGS) entry which is preliminary data.</text>
</comment>
<proteinExistence type="predicted"/>
<dbReference type="CDD" id="cd06587">
    <property type="entry name" value="VOC"/>
    <property type="match status" value="1"/>
</dbReference>
<protein>
    <submittedName>
        <fullName evidence="2">Glyoxalase</fullName>
    </submittedName>
</protein>
<dbReference type="InterPro" id="IPR004360">
    <property type="entry name" value="Glyas_Fos-R_dOase_dom"/>
</dbReference>
<accession>A0A8J3QMU0</accession>
<dbReference type="Pfam" id="PF00903">
    <property type="entry name" value="Glyoxalase"/>
    <property type="match status" value="1"/>
</dbReference>
<keyword evidence="3" id="KW-1185">Reference proteome</keyword>
<dbReference type="InterPro" id="IPR029068">
    <property type="entry name" value="Glyas_Bleomycin-R_OHBP_Dase"/>
</dbReference>
<dbReference type="Gene3D" id="3.10.180.10">
    <property type="entry name" value="2,3-Dihydroxybiphenyl 1,2-Dioxygenase, domain 1"/>
    <property type="match status" value="1"/>
</dbReference>
<sequence length="171" mass="18700">MTLSCAPHSLNHAAYPTFDTGATYRFYTQVLGCQLVGAIRKDTVPSTGAHSPFLHTFFALASGECLAFFEVDGLERPERGDGIPSWIRHIALSVESPEALAQLKQHVESHGIDVLGTVDHEGIWSSIYFFDPNGIRIELTYQSRPLGEQDAAEGRALVGQWVAERGQSLGD</sequence>
<name>A0A8J3QMU0_9ACTN</name>
<dbReference type="EMBL" id="BONZ01000018">
    <property type="protein sequence ID" value="GIH13908.1"/>
    <property type="molecule type" value="Genomic_DNA"/>
</dbReference>
<reference evidence="2" key="1">
    <citation type="submission" date="2021-01" db="EMBL/GenBank/DDBJ databases">
        <title>Whole genome shotgun sequence of Rugosimonospora africana NBRC 104875.</title>
        <authorList>
            <person name="Komaki H."/>
            <person name="Tamura T."/>
        </authorList>
    </citation>
    <scope>NUCLEOTIDE SEQUENCE</scope>
    <source>
        <strain evidence="2">NBRC 104875</strain>
    </source>
</reference>
<evidence type="ECO:0000313" key="2">
    <source>
        <dbReference type="EMBL" id="GIH13908.1"/>
    </source>
</evidence>
<gene>
    <name evidence="2" type="ORF">Raf01_20800</name>
</gene>
<dbReference type="SUPFAM" id="SSF54593">
    <property type="entry name" value="Glyoxalase/Bleomycin resistance protein/Dihydroxybiphenyl dioxygenase"/>
    <property type="match status" value="1"/>
</dbReference>
<dbReference type="AlphaFoldDB" id="A0A8J3QMU0"/>
<dbReference type="Proteomes" id="UP000642748">
    <property type="component" value="Unassembled WGS sequence"/>
</dbReference>
<dbReference type="RefSeq" id="WP_203917582.1">
    <property type="nucleotide sequence ID" value="NZ_BONZ01000018.1"/>
</dbReference>
<feature type="domain" description="VOC" evidence="1">
    <location>
        <begin position="9"/>
        <end position="142"/>
    </location>
</feature>
<dbReference type="PROSITE" id="PS51819">
    <property type="entry name" value="VOC"/>
    <property type="match status" value="1"/>
</dbReference>